<dbReference type="Proteomes" id="UP000031643">
    <property type="component" value="Chromosome"/>
</dbReference>
<evidence type="ECO:0000313" key="3">
    <source>
        <dbReference type="Proteomes" id="UP000031643"/>
    </source>
</evidence>
<evidence type="ECO:0000313" key="2">
    <source>
        <dbReference type="EMBL" id="BAQ18486.1"/>
    </source>
</evidence>
<feature type="transmembrane region" description="Helical" evidence="1">
    <location>
        <begin position="49"/>
        <end position="69"/>
    </location>
</feature>
<keyword evidence="1" id="KW-0472">Membrane</keyword>
<reference evidence="2 3" key="1">
    <citation type="submission" date="2014-09" db="EMBL/GenBank/DDBJ databases">
        <title>Genome sequencing of Methyloceanibacter caenitepidi Gela4.</title>
        <authorList>
            <person name="Takeuchi M."/>
            <person name="Susumu S."/>
            <person name="Kamagata Y."/>
            <person name="Oshima K."/>
            <person name="Hattori M."/>
            <person name="Iwasaki W."/>
        </authorList>
    </citation>
    <scope>NUCLEOTIDE SEQUENCE [LARGE SCALE GENOMIC DNA]</scope>
    <source>
        <strain evidence="2 3">Gela4</strain>
    </source>
</reference>
<accession>A0A0A8K6T9</accession>
<dbReference type="STRING" id="1384459.GL4_3054"/>
<evidence type="ECO:0000256" key="1">
    <source>
        <dbReference type="SAM" id="Phobius"/>
    </source>
</evidence>
<dbReference type="KEGG" id="mcg:GL4_3054"/>
<dbReference type="AlphaFoldDB" id="A0A0A8K6T9"/>
<sequence>MRAPVRRLTVGHCPNPGLISLKAAGPLCREHAPFVALDEREVFMSPTEMGILTLIIVAFCAFGITLAYYSHRSS</sequence>
<keyword evidence="1" id="KW-1133">Transmembrane helix</keyword>
<protein>
    <submittedName>
        <fullName evidence="2">Uncharacterized protein</fullName>
    </submittedName>
</protein>
<dbReference type="EMBL" id="AP014648">
    <property type="protein sequence ID" value="BAQ18486.1"/>
    <property type="molecule type" value="Genomic_DNA"/>
</dbReference>
<dbReference type="HOGENOM" id="CLU_2683599_0_0_5"/>
<gene>
    <name evidence="2" type="ORF">GL4_3054</name>
</gene>
<organism evidence="2 3">
    <name type="scientific">Methyloceanibacter caenitepidi</name>
    <dbReference type="NCBI Taxonomy" id="1384459"/>
    <lineage>
        <taxon>Bacteria</taxon>
        <taxon>Pseudomonadati</taxon>
        <taxon>Pseudomonadota</taxon>
        <taxon>Alphaproteobacteria</taxon>
        <taxon>Hyphomicrobiales</taxon>
        <taxon>Hyphomicrobiaceae</taxon>
        <taxon>Methyloceanibacter</taxon>
    </lineage>
</organism>
<proteinExistence type="predicted"/>
<keyword evidence="1" id="KW-0812">Transmembrane</keyword>
<name>A0A0A8K6T9_9HYPH</name>
<keyword evidence="3" id="KW-1185">Reference proteome</keyword>